<protein>
    <recommendedName>
        <fullName evidence="1">DUF6487 domain-containing protein</fullName>
    </recommendedName>
</protein>
<gene>
    <name evidence="2" type="ORF">SAMN02194393_03281</name>
</gene>
<keyword evidence="3" id="KW-1185">Reference proteome</keyword>
<evidence type="ECO:0000313" key="2">
    <source>
        <dbReference type="EMBL" id="SKC79308.1"/>
    </source>
</evidence>
<accession>A0A1T5LUQ6</accession>
<dbReference type="Proteomes" id="UP000190285">
    <property type="component" value="Unassembled WGS sequence"/>
</dbReference>
<feature type="domain" description="DUF6487" evidence="1">
    <location>
        <begin position="3"/>
        <end position="71"/>
    </location>
</feature>
<reference evidence="2 3" key="1">
    <citation type="submission" date="2017-02" db="EMBL/GenBank/DDBJ databases">
        <authorList>
            <person name="Peterson S.W."/>
        </authorList>
    </citation>
    <scope>NUCLEOTIDE SEQUENCE [LARGE SCALE GENOMIC DNA]</scope>
    <source>
        <strain evidence="2 3">M1</strain>
    </source>
</reference>
<dbReference type="Pfam" id="PF20097">
    <property type="entry name" value="DUF6487"/>
    <property type="match status" value="1"/>
</dbReference>
<dbReference type="InterPro" id="IPR045504">
    <property type="entry name" value="DUF6487"/>
</dbReference>
<dbReference type="STRING" id="36842.SAMN02194393_03281"/>
<organism evidence="2 3">
    <name type="scientific">Maledivibacter halophilus</name>
    <dbReference type="NCBI Taxonomy" id="36842"/>
    <lineage>
        <taxon>Bacteria</taxon>
        <taxon>Bacillati</taxon>
        <taxon>Bacillota</taxon>
        <taxon>Clostridia</taxon>
        <taxon>Peptostreptococcales</taxon>
        <taxon>Caminicellaceae</taxon>
        <taxon>Maledivibacter</taxon>
    </lineage>
</organism>
<evidence type="ECO:0000259" key="1">
    <source>
        <dbReference type="Pfam" id="PF20097"/>
    </source>
</evidence>
<name>A0A1T5LUQ6_9FIRM</name>
<evidence type="ECO:0000313" key="3">
    <source>
        <dbReference type="Proteomes" id="UP000190285"/>
    </source>
</evidence>
<dbReference type="RefSeq" id="WP_079493064.1">
    <property type="nucleotide sequence ID" value="NZ_FUZT01000008.1"/>
</dbReference>
<dbReference type="EMBL" id="FUZT01000008">
    <property type="protein sequence ID" value="SKC79308.1"/>
    <property type="molecule type" value="Genomic_DNA"/>
</dbReference>
<proteinExistence type="predicted"/>
<sequence length="81" mass="9276">MKCPYCNKDMVIGTLESPRDSIRWFSPEEKVNKVVKLLGFGGEVISIESGIRCIILCYRCYECGKIIIEVPVKEEYQGIEK</sequence>
<dbReference type="AlphaFoldDB" id="A0A1T5LUQ6"/>
<dbReference type="OrthoDB" id="384892at2"/>